<evidence type="ECO:0000313" key="4">
    <source>
        <dbReference type="Proteomes" id="UP000724874"/>
    </source>
</evidence>
<name>A0A9P5ND10_GYMJU</name>
<feature type="signal peptide" evidence="2">
    <location>
        <begin position="1"/>
        <end position="18"/>
    </location>
</feature>
<feature type="region of interest" description="Disordered" evidence="1">
    <location>
        <begin position="305"/>
        <end position="329"/>
    </location>
</feature>
<reference evidence="3" key="1">
    <citation type="submission" date="2020-11" db="EMBL/GenBank/DDBJ databases">
        <authorList>
            <consortium name="DOE Joint Genome Institute"/>
            <person name="Ahrendt S."/>
            <person name="Riley R."/>
            <person name="Andreopoulos W."/>
            <person name="LaButti K."/>
            <person name="Pangilinan J."/>
            <person name="Ruiz-duenas F.J."/>
            <person name="Barrasa J.M."/>
            <person name="Sanchez-Garcia M."/>
            <person name="Camarero S."/>
            <person name="Miyauchi S."/>
            <person name="Serrano A."/>
            <person name="Linde D."/>
            <person name="Babiker R."/>
            <person name="Drula E."/>
            <person name="Ayuso-Fernandez I."/>
            <person name="Pacheco R."/>
            <person name="Padilla G."/>
            <person name="Ferreira P."/>
            <person name="Barriuso J."/>
            <person name="Kellner H."/>
            <person name="Castanera R."/>
            <person name="Alfaro M."/>
            <person name="Ramirez L."/>
            <person name="Pisabarro A.G."/>
            <person name="Kuo A."/>
            <person name="Tritt A."/>
            <person name="Lipzen A."/>
            <person name="He G."/>
            <person name="Yan M."/>
            <person name="Ng V."/>
            <person name="Cullen D."/>
            <person name="Martin F."/>
            <person name="Rosso M.-N."/>
            <person name="Henrissat B."/>
            <person name="Hibbett D."/>
            <person name="Martinez A.T."/>
            <person name="Grigoriev I.V."/>
        </authorList>
    </citation>
    <scope>NUCLEOTIDE SEQUENCE</scope>
    <source>
        <strain evidence="3">AH 44721</strain>
    </source>
</reference>
<gene>
    <name evidence="3" type="ORF">CPB84DRAFT_278240</name>
</gene>
<feature type="chain" id="PRO_5040141191" description="HNH nuclease domain-containing protein" evidence="2">
    <location>
        <begin position="19"/>
        <end position="329"/>
    </location>
</feature>
<evidence type="ECO:0000313" key="3">
    <source>
        <dbReference type="EMBL" id="KAF8880343.1"/>
    </source>
</evidence>
<sequence length="329" mass="36860">MLLHYFCFIVLGLKGTLHIEGGKVVALEGEESGEVGINVEAGGTYYYQVESDAPFTSALVDPEVVRQLSSRTSTSWPALDPAFQSRLEERDRFGIFTGAHPRHCHGQHIIELSEGDDWLKLIIENRPPFDDEDVSGFSGIDDPRNGFLLSINVQLDLSRKLVFIFKTPNCYLRCEDIPPAIPHRTIYPGNAPPPNCRFTLMWAIGNIDTIGLGFELPSDATFMEPSAADLPSGLLLDYFNAGVLLKNYLKGSEKLASHPFPRPPPLPVGHRRTVVPKSAGHEQVNDPNQDIDAMVLGIWMMSGNARRRHEREEQERTERIDSWRSNLTR</sequence>
<feature type="compositionally biased region" description="Basic and acidic residues" evidence="1">
    <location>
        <begin position="310"/>
        <end position="322"/>
    </location>
</feature>
<evidence type="ECO:0008006" key="5">
    <source>
        <dbReference type="Google" id="ProtNLM"/>
    </source>
</evidence>
<dbReference type="OrthoDB" id="3267100at2759"/>
<evidence type="ECO:0000256" key="1">
    <source>
        <dbReference type="SAM" id="MobiDB-lite"/>
    </source>
</evidence>
<accession>A0A9P5ND10</accession>
<dbReference type="Proteomes" id="UP000724874">
    <property type="component" value="Unassembled WGS sequence"/>
</dbReference>
<keyword evidence="4" id="KW-1185">Reference proteome</keyword>
<protein>
    <recommendedName>
        <fullName evidence="5">HNH nuclease domain-containing protein</fullName>
    </recommendedName>
</protein>
<comment type="caution">
    <text evidence="3">The sequence shown here is derived from an EMBL/GenBank/DDBJ whole genome shotgun (WGS) entry which is preliminary data.</text>
</comment>
<keyword evidence="2" id="KW-0732">Signal</keyword>
<dbReference type="EMBL" id="JADNYJ010000141">
    <property type="protein sequence ID" value="KAF8880343.1"/>
    <property type="molecule type" value="Genomic_DNA"/>
</dbReference>
<organism evidence="3 4">
    <name type="scientific">Gymnopilus junonius</name>
    <name type="common">Spectacular rustgill mushroom</name>
    <name type="synonym">Gymnopilus spectabilis subsp. junonius</name>
    <dbReference type="NCBI Taxonomy" id="109634"/>
    <lineage>
        <taxon>Eukaryota</taxon>
        <taxon>Fungi</taxon>
        <taxon>Dikarya</taxon>
        <taxon>Basidiomycota</taxon>
        <taxon>Agaricomycotina</taxon>
        <taxon>Agaricomycetes</taxon>
        <taxon>Agaricomycetidae</taxon>
        <taxon>Agaricales</taxon>
        <taxon>Agaricineae</taxon>
        <taxon>Hymenogastraceae</taxon>
        <taxon>Gymnopilus</taxon>
    </lineage>
</organism>
<dbReference type="AlphaFoldDB" id="A0A9P5ND10"/>
<evidence type="ECO:0000256" key="2">
    <source>
        <dbReference type="SAM" id="SignalP"/>
    </source>
</evidence>
<proteinExistence type="predicted"/>